<dbReference type="RefSeq" id="WP_106363518.1">
    <property type="nucleotide sequence ID" value="NZ_PVTJ01000003.1"/>
</dbReference>
<dbReference type="EMBL" id="PVTJ01000003">
    <property type="protein sequence ID" value="PRY59594.1"/>
    <property type="molecule type" value="Genomic_DNA"/>
</dbReference>
<dbReference type="PANTHER" id="PTHR38011">
    <property type="entry name" value="DIHYDROFOLATE REDUCTASE FAMILY PROTEIN (AFU_ORTHOLOGUE AFUA_8G06820)"/>
    <property type="match status" value="1"/>
</dbReference>
<feature type="domain" description="Bacterial bifunctional deaminase-reductase C-terminal" evidence="1">
    <location>
        <begin position="6"/>
        <end position="182"/>
    </location>
</feature>
<reference evidence="2 3" key="1">
    <citation type="submission" date="2018-03" db="EMBL/GenBank/DDBJ databases">
        <title>Genomic Encyclopedia of Type Strains, Phase III (KMG-III): the genomes of soil and plant-associated and newly described type strains.</title>
        <authorList>
            <person name="Whitman W."/>
        </authorList>
    </citation>
    <scope>NUCLEOTIDE SEQUENCE [LARGE SCALE GENOMIC DNA]</scope>
    <source>
        <strain evidence="2 3">CGMCC 4.7067</strain>
    </source>
</reference>
<name>A0A2T0UNW6_9ACTN</name>
<accession>A0A2T0UNW6</accession>
<dbReference type="AlphaFoldDB" id="A0A2T0UNW6"/>
<dbReference type="Proteomes" id="UP000238176">
    <property type="component" value="Unassembled WGS sequence"/>
</dbReference>
<dbReference type="GO" id="GO:0009231">
    <property type="term" value="P:riboflavin biosynthetic process"/>
    <property type="evidence" value="ECO:0007669"/>
    <property type="project" value="InterPro"/>
</dbReference>
<dbReference type="Pfam" id="PF01872">
    <property type="entry name" value="RibD_C"/>
    <property type="match status" value="1"/>
</dbReference>
<dbReference type="InterPro" id="IPR002734">
    <property type="entry name" value="RibDG_C"/>
</dbReference>
<evidence type="ECO:0000313" key="2">
    <source>
        <dbReference type="EMBL" id="PRY59594.1"/>
    </source>
</evidence>
<dbReference type="GO" id="GO:0008703">
    <property type="term" value="F:5-amino-6-(5-phosphoribosylamino)uracil reductase activity"/>
    <property type="evidence" value="ECO:0007669"/>
    <property type="project" value="InterPro"/>
</dbReference>
<comment type="caution">
    <text evidence="2">The sequence shown here is derived from an EMBL/GenBank/DDBJ whole genome shotgun (WGS) entry which is preliminary data.</text>
</comment>
<sequence>MATRELIVQQWTTVDNIVAEEDGGLSFVSGEPFDDEVQSPFKDSVMGLIDSVDTLILGANTYNMSKGYWPYAEDQGEYGRKLNALTKYVASSTLEEAPWGGFPAATVTRDAAATIRELKQHDGKHLWLWGSLTLMRSLMDEGVVDRFRLMVCPACRGKGVRLFEDRHDLELVGAAGFDNGVVVLDYAVKQ</sequence>
<dbReference type="SUPFAM" id="SSF53597">
    <property type="entry name" value="Dihydrofolate reductase-like"/>
    <property type="match status" value="1"/>
</dbReference>
<proteinExistence type="predicted"/>
<dbReference type="InterPro" id="IPR050765">
    <property type="entry name" value="Riboflavin_Biosynth_HTPR"/>
</dbReference>
<evidence type="ECO:0000313" key="3">
    <source>
        <dbReference type="Proteomes" id="UP000238176"/>
    </source>
</evidence>
<keyword evidence="3" id="KW-1185">Reference proteome</keyword>
<dbReference type="PANTHER" id="PTHR38011:SF11">
    <property type="entry name" value="2,5-DIAMINO-6-RIBOSYLAMINO-4(3H)-PYRIMIDINONE 5'-PHOSPHATE REDUCTASE"/>
    <property type="match status" value="1"/>
</dbReference>
<protein>
    <submittedName>
        <fullName evidence="2">Dihydrofolate reductase</fullName>
    </submittedName>
</protein>
<dbReference type="Gene3D" id="3.40.430.10">
    <property type="entry name" value="Dihydrofolate Reductase, subunit A"/>
    <property type="match status" value="1"/>
</dbReference>
<dbReference type="InterPro" id="IPR024072">
    <property type="entry name" value="DHFR-like_dom_sf"/>
</dbReference>
<gene>
    <name evidence="2" type="ORF">B0I28_10368</name>
</gene>
<organism evidence="2 3">
    <name type="scientific">Glycomyces artemisiae</name>
    <dbReference type="NCBI Taxonomy" id="1076443"/>
    <lineage>
        <taxon>Bacteria</taxon>
        <taxon>Bacillati</taxon>
        <taxon>Actinomycetota</taxon>
        <taxon>Actinomycetes</taxon>
        <taxon>Glycomycetales</taxon>
        <taxon>Glycomycetaceae</taxon>
        <taxon>Glycomyces</taxon>
    </lineage>
</organism>
<dbReference type="OrthoDB" id="3471498at2"/>
<evidence type="ECO:0000259" key="1">
    <source>
        <dbReference type="Pfam" id="PF01872"/>
    </source>
</evidence>